<evidence type="ECO:0000256" key="2">
    <source>
        <dbReference type="ARBA" id="ARBA00004371"/>
    </source>
</evidence>
<evidence type="ECO:0000256" key="9">
    <source>
        <dbReference type="ARBA" id="ARBA00022729"/>
    </source>
</evidence>
<evidence type="ECO:0000256" key="17">
    <source>
        <dbReference type="ARBA" id="ARBA00047337"/>
    </source>
</evidence>
<keyword evidence="10 22" id="KW-0378">Hydrolase</keyword>
<dbReference type="PANTHER" id="PTHR11247">
    <property type="entry name" value="PALMITOYL-PROTEIN THIOESTERASE/DOLICHYLDIPHOSPHATASE 1"/>
    <property type="match status" value="1"/>
</dbReference>
<dbReference type="GO" id="GO:0008474">
    <property type="term" value="F:palmitoyl-(protein) hydrolase activity"/>
    <property type="evidence" value="ECO:0007669"/>
    <property type="project" value="UniProtKB-EC"/>
</dbReference>
<evidence type="ECO:0000256" key="14">
    <source>
        <dbReference type="ARBA" id="ARBA00023180"/>
    </source>
</evidence>
<dbReference type="GO" id="GO:0005783">
    <property type="term" value="C:endoplasmic reticulum"/>
    <property type="evidence" value="ECO:0007669"/>
    <property type="project" value="UniProtKB-SubCell"/>
</dbReference>
<dbReference type="Proteomes" id="UP000507470">
    <property type="component" value="Unassembled WGS sequence"/>
</dbReference>
<gene>
    <name evidence="22" type="ORF">MCOR_48506</name>
</gene>
<evidence type="ECO:0000256" key="13">
    <source>
        <dbReference type="ARBA" id="ARBA00023157"/>
    </source>
</evidence>
<sequence>MADDGRLTLCSFVVFLTLSCVLGQTPVVLWHGMGDSCCNPLSMGSIKGLIEKQVSKVYVKSLEIGDNIEEDTINGFFLNANTQISMVCEMLAKDSKLQNGYNAIGFSQGGQFLRAVAQRCPNPPMINLISVGGQHQGVYGFPRCPGVNETLCDEVRRLLNLGAYIDAIQDRLVQAEYWHDPMNEDEYRKKSIFLADINQENKMNATYKTNLLKVKNIALVKFLDDGMVQPRDSEWFGFYNPGQAKTVYNLTQSKLYTQDLLGLKQMNEAGRLHFLASPGDHLQFTEEWFISNIVNKFLK</sequence>
<evidence type="ECO:0000256" key="12">
    <source>
        <dbReference type="ARBA" id="ARBA00023034"/>
    </source>
</evidence>
<protein>
    <recommendedName>
        <fullName evidence="7">Palmitoyl-protein thioesterase 1</fullName>
        <ecNumber evidence="6">3.1.2.22</ecNumber>
    </recommendedName>
    <alternativeName>
        <fullName evidence="16">Palmitoyl-protein hydrolase 1</fullName>
    </alternativeName>
</protein>
<dbReference type="EC" id="3.1.2.22" evidence="6"/>
<evidence type="ECO:0000256" key="5">
    <source>
        <dbReference type="ARBA" id="ARBA00010758"/>
    </source>
</evidence>
<dbReference type="GO" id="GO:0005576">
    <property type="term" value="C:extracellular region"/>
    <property type="evidence" value="ECO:0007669"/>
    <property type="project" value="UniProtKB-SubCell"/>
</dbReference>
<dbReference type="GO" id="GO:0005794">
    <property type="term" value="C:Golgi apparatus"/>
    <property type="evidence" value="ECO:0007669"/>
    <property type="project" value="UniProtKB-SubCell"/>
</dbReference>
<evidence type="ECO:0000256" key="11">
    <source>
        <dbReference type="ARBA" id="ARBA00022824"/>
    </source>
</evidence>
<evidence type="ECO:0000256" key="3">
    <source>
        <dbReference type="ARBA" id="ARBA00004555"/>
    </source>
</evidence>
<accession>A0A6J8E740</accession>
<reference evidence="22 23" key="1">
    <citation type="submission" date="2020-06" db="EMBL/GenBank/DDBJ databases">
        <authorList>
            <person name="Li R."/>
            <person name="Bekaert M."/>
        </authorList>
    </citation>
    <scope>NUCLEOTIDE SEQUENCE [LARGE SCALE GENOMIC DNA]</scope>
    <source>
        <strain evidence="23">wild</strain>
    </source>
</reference>
<keyword evidence="15" id="KW-0458">Lysosome</keyword>
<keyword evidence="9 21" id="KW-0732">Signal</keyword>
<feature type="signal peptide" evidence="21">
    <location>
        <begin position="1"/>
        <end position="23"/>
    </location>
</feature>
<evidence type="ECO:0000256" key="7">
    <source>
        <dbReference type="ARBA" id="ARBA00014212"/>
    </source>
</evidence>
<dbReference type="PROSITE" id="PS51257">
    <property type="entry name" value="PROKAR_LIPOPROTEIN"/>
    <property type="match status" value="1"/>
</dbReference>
<dbReference type="GO" id="GO:0006898">
    <property type="term" value="P:receptor-mediated endocytosis"/>
    <property type="evidence" value="ECO:0007669"/>
    <property type="project" value="TreeGrafter"/>
</dbReference>
<evidence type="ECO:0000256" key="15">
    <source>
        <dbReference type="ARBA" id="ARBA00023228"/>
    </source>
</evidence>
<dbReference type="InterPro" id="IPR002472">
    <property type="entry name" value="Palm_thioest"/>
</dbReference>
<keyword evidence="23" id="KW-1185">Reference proteome</keyword>
<dbReference type="OrthoDB" id="10263094at2759"/>
<evidence type="ECO:0000256" key="1">
    <source>
        <dbReference type="ARBA" id="ARBA00004240"/>
    </source>
</evidence>
<feature type="chain" id="PRO_5027023922" description="Palmitoyl-protein thioesterase 1" evidence="21">
    <location>
        <begin position="24"/>
        <end position="299"/>
    </location>
</feature>
<keyword evidence="12" id="KW-0333">Golgi apparatus</keyword>
<dbReference type="GO" id="GO:0005764">
    <property type="term" value="C:lysosome"/>
    <property type="evidence" value="ECO:0007669"/>
    <property type="project" value="UniProtKB-SubCell"/>
</dbReference>
<evidence type="ECO:0000256" key="16">
    <source>
        <dbReference type="ARBA" id="ARBA00031934"/>
    </source>
</evidence>
<comment type="catalytic activity">
    <reaction evidence="18">
        <text>hexadecanoyl-CoA + H2O = hexadecanoate + CoA + H(+)</text>
        <dbReference type="Rhea" id="RHEA:16645"/>
        <dbReference type="ChEBI" id="CHEBI:7896"/>
        <dbReference type="ChEBI" id="CHEBI:15377"/>
        <dbReference type="ChEBI" id="CHEBI:15378"/>
        <dbReference type="ChEBI" id="CHEBI:57287"/>
        <dbReference type="ChEBI" id="CHEBI:57379"/>
        <dbReference type="EC" id="3.1.2.2"/>
    </reaction>
    <physiologicalReaction direction="left-to-right" evidence="18">
        <dbReference type="Rhea" id="RHEA:16646"/>
    </physiologicalReaction>
</comment>
<evidence type="ECO:0000256" key="21">
    <source>
        <dbReference type="SAM" id="SignalP"/>
    </source>
</evidence>
<evidence type="ECO:0000256" key="20">
    <source>
        <dbReference type="ARBA" id="ARBA00093223"/>
    </source>
</evidence>
<evidence type="ECO:0000256" key="10">
    <source>
        <dbReference type="ARBA" id="ARBA00022801"/>
    </source>
</evidence>
<dbReference type="Gene3D" id="3.40.50.1820">
    <property type="entry name" value="alpha/beta hydrolase"/>
    <property type="match status" value="1"/>
</dbReference>
<comment type="similarity">
    <text evidence="5">Belongs to the palmitoyl-protein thioesterase family.</text>
</comment>
<proteinExistence type="inferred from homology"/>
<dbReference type="PANTHER" id="PTHR11247:SF8">
    <property type="entry name" value="PALMITOYL-PROTEIN THIOESTERASE 1"/>
    <property type="match status" value="1"/>
</dbReference>
<evidence type="ECO:0000256" key="6">
    <source>
        <dbReference type="ARBA" id="ARBA00012423"/>
    </source>
</evidence>
<dbReference type="PRINTS" id="PR00414">
    <property type="entry name" value="PPTHIESTRASE"/>
</dbReference>
<keyword evidence="13" id="KW-1015">Disulfide bond</keyword>
<comment type="catalytic activity">
    <reaction evidence="19">
        <text>S-hexadecanoyl-N-acetylcysteine methyl ester + H2O = N-acetylcysteine methyl ester + hexadecanoate + H(+)</text>
        <dbReference type="Rhea" id="RHEA:84103"/>
        <dbReference type="ChEBI" id="CHEBI:7896"/>
        <dbReference type="ChEBI" id="CHEBI:15377"/>
        <dbReference type="ChEBI" id="CHEBI:15378"/>
        <dbReference type="ChEBI" id="CHEBI:233604"/>
        <dbReference type="ChEBI" id="CHEBI:233605"/>
    </reaction>
</comment>
<keyword evidence="8" id="KW-0964">Secreted</keyword>
<comment type="catalytic activity">
    <reaction evidence="17">
        <text>S-hexadecanoyl-L-cysteinyl-[protein] + H2O = L-cysteinyl-[protein] + hexadecanoate + H(+)</text>
        <dbReference type="Rhea" id="RHEA:19233"/>
        <dbReference type="Rhea" id="RHEA-COMP:10131"/>
        <dbReference type="Rhea" id="RHEA-COMP:11032"/>
        <dbReference type="ChEBI" id="CHEBI:7896"/>
        <dbReference type="ChEBI" id="CHEBI:15377"/>
        <dbReference type="ChEBI" id="CHEBI:15378"/>
        <dbReference type="ChEBI" id="CHEBI:29950"/>
        <dbReference type="ChEBI" id="CHEBI:74151"/>
        <dbReference type="EC" id="3.1.2.22"/>
    </reaction>
</comment>
<name>A0A6J8E740_MYTCO</name>
<keyword evidence="14" id="KW-0325">Glycoprotein</keyword>
<dbReference type="Pfam" id="PF02089">
    <property type="entry name" value="Palm_thioest"/>
    <property type="match status" value="1"/>
</dbReference>
<evidence type="ECO:0000256" key="8">
    <source>
        <dbReference type="ARBA" id="ARBA00022525"/>
    </source>
</evidence>
<evidence type="ECO:0000256" key="4">
    <source>
        <dbReference type="ARBA" id="ARBA00004613"/>
    </source>
</evidence>
<comment type="subcellular location">
    <subcellularLocation>
        <location evidence="1">Endoplasmic reticulum</location>
    </subcellularLocation>
    <subcellularLocation>
        <location evidence="3">Golgi apparatus</location>
    </subcellularLocation>
    <subcellularLocation>
        <location evidence="2">Lysosome</location>
    </subcellularLocation>
    <subcellularLocation>
        <location evidence="4">Secreted</location>
    </subcellularLocation>
</comment>
<dbReference type="AlphaFoldDB" id="A0A6J8E740"/>
<dbReference type="EMBL" id="CACVKT020008520">
    <property type="protein sequence ID" value="CAC5415843.1"/>
    <property type="molecule type" value="Genomic_DNA"/>
</dbReference>
<evidence type="ECO:0000313" key="23">
    <source>
        <dbReference type="Proteomes" id="UP000507470"/>
    </source>
</evidence>
<comment type="catalytic activity">
    <reaction evidence="20">
        <text>S-hexadecanoyl-N-acetylcysteamine + H2O = N-acetylcysteamine + hexadecanoate + H(+)</text>
        <dbReference type="Rhea" id="RHEA:84099"/>
        <dbReference type="ChEBI" id="CHEBI:7896"/>
        <dbReference type="ChEBI" id="CHEBI:15377"/>
        <dbReference type="ChEBI" id="CHEBI:15378"/>
        <dbReference type="ChEBI" id="CHEBI:74410"/>
        <dbReference type="ChEBI" id="CHEBI:233601"/>
    </reaction>
</comment>
<dbReference type="SUPFAM" id="SSF53474">
    <property type="entry name" value="alpha/beta-Hydrolases"/>
    <property type="match status" value="1"/>
</dbReference>
<keyword evidence="11" id="KW-0256">Endoplasmic reticulum</keyword>
<dbReference type="InterPro" id="IPR029058">
    <property type="entry name" value="AB_hydrolase_fold"/>
</dbReference>
<evidence type="ECO:0000256" key="18">
    <source>
        <dbReference type="ARBA" id="ARBA00047734"/>
    </source>
</evidence>
<dbReference type="FunFam" id="3.40.50.1820:FF:000098">
    <property type="entry name" value="palmitoyl-protein thioesterase 1"/>
    <property type="match status" value="1"/>
</dbReference>
<evidence type="ECO:0000256" key="19">
    <source>
        <dbReference type="ARBA" id="ARBA00093191"/>
    </source>
</evidence>
<organism evidence="22 23">
    <name type="scientific">Mytilus coruscus</name>
    <name type="common">Sea mussel</name>
    <dbReference type="NCBI Taxonomy" id="42192"/>
    <lineage>
        <taxon>Eukaryota</taxon>
        <taxon>Metazoa</taxon>
        <taxon>Spiralia</taxon>
        <taxon>Lophotrochozoa</taxon>
        <taxon>Mollusca</taxon>
        <taxon>Bivalvia</taxon>
        <taxon>Autobranchia</taxon>
        <taxon>Pteriomorphia</taxon>
        <taxon>Mytilida</taxon>
        <taxon>Mytiloidea</taxon>
        <taxon>Mytilidae</taxon>
        <taxon>Mytilinae</taxon>
        <taxon>Mytilus</taxon>
    </lineage>
</organism>
<evidence type="ECO:0000313" key="22">
    <source>
        <dbReference type="EMBL" id="CAC5415843.1"/>
    </source>
</evidence>